<reference evidence="1" key="1">
    <citation type="submission" date="2019-04" db="EMBL/GenBank/DDBJ databases">
        <title>Microbes associate with the intestines of laboratory mice.</title>
        <authorList>
            <person name="Navarre W."/>
            <person name="Wong E."/>
            <person name="Huang K."/>
            <person name="Tropini C."/>
            <person name="Ng K."/>
            <person name="Yu B."/>
        </authorList>
    </citation>
    <scope>NUCLEOTIDE SEQUENCE</scope>
    <source>
        <strain evidence="1">NM04_E33</strain>
    </source>
</reference>
<protein>
    <submittedName>
        <fullName evidence="1">Glycosyltransferase</fullName>
    </submittedName>
</protein>
<comment type="caution">
    <text evidence="1">The sequence shown here is derived from an EMBL/GenBank/DDBJ whole genome shotgun (WGS) entry which is preliminary data.</text>
</comment>
<name>A0AC61RIT1_9BACT</name>
<evidence type="ECO:0000313" key="2">
    <source>
        <dbReference type="Proteomes" id="UP000306319"/>
    </source>
</evidence>
<organism evidence="1 2">
    <name type="scientific">Lepagella muris</name>
    <dbReference type="NCBI Taxonomy" id="3032870"/>
    <lineage>
        <taxon>Bacteria</taxon>
        <taxon>Pseudomonadati</taxon>
        <taxon>Bacteroidota</taxon>
        <taxon>Bacteroidia</taxon>
        <taxon>Bacteroidales</taxon>
        <taxon>Muribaculaceae</taxon>
        <taxon>Lepagella</taxon>
    </lineage>
</organism>
<dbReference type="EMBL" id="SRYB01000006">
    <property type="protein sequence ID" value="TGY79570.1"/>
    <property type="molecule type" value="Genomic_DNA"/>
</dbReference>
<gene>
    <name evidence="1" type="ORF">E5331_06060</name>
</gene>
<sequence length="439" mass="50760">MDYAFGIIDGIIACFTANLSWDYLATTYWFLIFVEFPRYYLTDIVAAVRYGVTWRSRRRREAIARRQLFVERPLVTILAPGKNEGENLYRLLESLREQTYDNFEVIIVDDGSDDATPLICADLQKAGMIKHYFRMNERGGKASAANYGLEHASGKYLVHIDSDSSLDRDAIEQILIPFYMDRDVRGVGGCIKVRNIDDSMCTSMQALEYLRTIQIGRMATDMLGIFHIISGAFGAFETDTIRQIGGWDIGPGLDGDLTQKLRKAGYKVTFANKAVCLTNVPVKWSKLFMQRLRWSKSLIRFRVRKHRDILWSDRNFSFLNMASNLDCIIYDCIFNYIWVFYIITLVLSNVDRIADVMLVGWLIRLSFSIMAFVVMQCVSERTHQERRLGALLLFHSIYMGYFLRVARLIGHTVELFFYSSYHDNWNPRKTSMVAQEEGL</sequence>
<proteinExistence type="predicted"/>
<evidence type="ECO:0000313" key="1">
    <source>
        <dbReference type="EMBL" id="TGY79570.1"/>
    </source>
</evidence>
<dbReference type="Proteomes" id="UP000306319">
    <property type="component" value="Unassembled WGS sequence"/>
</dbReference>
<accession>A0AC61RIT1</accession>
<keyword evidence="2" id="KW-1185">Reference proteome</keyword>